<dbReference type="GO" id="GO:0005743">
    <property type="term" value="C:mitochondrial inner membrane"/>
    <property type="evidence" value="ECO:0007669"/>
    <property type="project" value="UniProtKB-SubCell"/>
</dbReference>
<dbReference type="SUPFAM" id="SSF103506">
    <property type="entry name" value="Mitochondrial carrier"/>
    <property type="match status" value="1"/>
</dbReference>
<dbReference type="Proteomes" id="UP000712281">
    <property type="component" value="Unassembled WGS sequence"/>
</dbReference>
<dbReference type="InterPro" id="IPR045315">
    <property type="entry name" value="Mtm1-like"/>
</dbReference>
<evidence type="ECO:0000256" key="11">
    <source>
        <dbReference type="RuleBase" id="RU000488"/>
    </source>
</evidence>
<keyword evidence="7" id="KW-1133">Transmembrane helix</keyword>
<dbReference type="InterPro" id="IPR014729">
    <property type="entry name" value="Rossmann-like_a/b/a_fold"/>
</dbReference>
<evidence type="ECO:0000313" key="13">
    <source>
        <dbReference type="Proteomes" id="UP000712281"/>
    </source>
</evidence>
<organism evidence="12 13">
    <name type="scientific">Brassica cretica</name>
    <name type="common">Mustard</name>
    <dbReference type="NCBI Taxonomy" id="69181"/>
    <lineage>
        <taxon>Eukaryota</taxon>
        <taxon>Viridiplantae</taxon>
        <taxon>Streptophyta</taxon>
        <taxon>Embryophyta</taxon>
        <taxon>Tracheophyta</taxon>
        <taxon>Spermatophyta</taxon>
        <taxon>Magnoliopsida</taxon>
        <taxon>eudicotyledons</taxon>
        <taxon>Gunneridae</taxon>
        <taxon>Pentapetalae</taxon>
        <taxon>rosids</taxon>
        <taxon>malvids</taxon>
        <taxon>Brassicales</taxon>
        <taxon>Brassicaceae</taxon>
        <taxon>Brassiceae</taxon>
        <taxon>Brassica</taxon>
    </lineage>
</organism>
<comment type="caution">
    <text evidence="12">The sequence shown here is derived from an EMBL/GenBank/DDBJ whole genome shotgun (WGS) entry which is preliminary data.</text>
</comment>
<dbReference type="EMBL" id="QGKW02001660">
    <property type="protein sequence ID" value="KAF2577611.1"/>
    <property type="molecule type" value="Genomic_DNA"/>
</dbReference>
<evidence type="ECO:0000256" key="9">
    <source>
        <dbReference type="ARBA" id="ARBA00023136"/>
    </source>
</evidence>
<evidence type="ECO:0000256" key="10">
    <source>
        <dbReference type="PROSITE-ProRule" id="PRU00282"/>
    </source>
</evidence>
<evidence type="ECO:0000256" key="8">
    <source>
        <dbReference type="ARBA" id="ARBA00023128"/>
    </source>
</evidence>
<evidence type="ECO:0000256" key="1">
    <source>
        <dbReference type="ARBA" id="ARBA00004448"/>
    </source>
</evidence>
<reference evidence="12" key="1">
    <citation type="submission" date="2019-12" db="EMBL/GenBank/DDBJ databases">
        <title>Genome sequencing and annotation of Brassica cretica.</title>
        <authorList>
            <person name="Studholme D.J."/>
            <person name="Sarris P.F."/>
        </authorList>
    </citation>
    <scope>NUCLEOTIDE SEQUENCE</scope>
    <source>
        <strain evidence="12">PFS-001/15</strain>
        <tissue evidence="12">Leaf</tissue>
    </source>
</reference>
<dbReference type="Gene3D" id="1.50.40.10">
    <property type="entry name" value="Mitochondrial carrier domain"/>
    <property type="match status" value="1"/>
</dbReference>
<keyword evidence="8" id="KW-0496">Mitochondrion</keyword>
<dbReference type="AlphaFoldDB" id="A0A8S9J5N7"/>
<evidence type="ECO:0000256" key="7">
    <source>
        <dbReference type="ARBA" id="ARBA00022989"/>
    </source>
</evidence>
<evidence type="ECO:0000313" key="12">
    <source>
        <dbReference type="EMBL" id="KAF2577611.1"/>
    </source>
</evidence>
<keyword evidence="4 10" id="KW-0812">Transmembrane</keyword>
<evidence type="ECO:0000256" key="5">
    <source>
        <dbReference type="ARBA" id="ARBA00022737"/>
    </source>
</evidence>
<sequence length="231" mass="25792">MLSLEKQEPESSSSEKAQAVTLWIVSGNVDHEKVIEKFGCDRIDESLIAGVERITSRQAHVFLRRGVFCAHRFLIRTRGRQVLSLSPPRRVEKKDKGSIEEESEERCCGLVLVLNSLGTFRSLQSAGRYLSLTKGGGIIGANFTAGFATCPLDVAKTRRQIEKDRDRAMKMTTRQTLAEIWRDGGMRGMFSGAGPKVGRAGPSVAIVVSFYQVVKYGLHHFKYGLHHFHQQ</sequence>
<gene>
    <name evidence="12" type="ORF">F2Q68_00000008</name>
</gene>
<evidence type="ECO:0000256" key="3">
    <source>
        <dbReference type="ARBA" id="ARBA00022448"/>
    </source>
</evidence>
<evidence type="ECO:0000256" key="2">
    <source>
        <dbReference type="ARBA" id="ARBA00006375"/>
    </source>
</evidence>
<feature type="repeat" description="Solcar" evidence="10">
    <location>
        <begin position="129"/>
        <end position="217"/>
    </location>
</feature>
<comment type="similarity">
    <text evidence="2 11">Belongs to the mitochondrial carrier (TC 2.A.29) family.</text>
</comment>
<evidence type="ECO:0000256" key="6">
    <source>
        <dbReference type="ARBA" id="ARBA00022792"/>
    </source>
</evidence>
<dbReference type="InterPro" id="IPR023395">
    <property type="entry name" value="MCP_dom_sf"/>
</dbReference>
<name>A0A8S9J5N7_BRACR</name>
<dbReference type="Pfam" id="PF00153">
    <property type="entry name" value="Mito_carr"/>
    <property type="match status" value="1"/>
</dbReference>
<keyword evidence="5" id="KW-0677">Repeat</keyword>
<evidence type="ECO:0000256" key="4">
    <source>
        <dbReference type="ARBA" id="ARBA00022692"/>
    </source>
</evidence>
<comment type="subcellular location">
    <subcellularLocation>
        <location evidence="1">Mitochondrion inner membrane</location>
        <topology evidence="1">Multi-pass membrane protein</topology>
    </subcellularLocation>
</comment>
<dbReference type="PROSITE" id="PS50920">
    <property type="entry name" value="SOLCAR"/>
    <property type="match status" value="1"/>
</dbReference>
<dbReference type="PANTHER" id="PTHR45760:SF6">
    <property type="entry name" value="MITOCHONDRIAL SUBSTRATE CARRIER FAMILY PROTEIN"/>
    <property type="match status" value="1"/>
</dbReference>
<protein>
    <submittedName>
        <fullName evidence="12">Uncharacterized protein</fullName>
    </submittedName>
</protein>
<dbReference type="GO" id="GO:1990542">
    <property type="term" value="P:mitochondrial transmembrane transport"/>
    <property type="evidence" value="ECO:0007669"/>
    <property type="project" value="InterPro"/>
</dbReference>
<keyword evidence="9 10" id="KW-0472">Membrane</keyword>
<dbReference type="PANTHER" id="PTHR45760">
    <property type="entry name" value="FI19922P1-RELATED"/>
    <property type="match status" value="1"/>
</dbReference>
<dbReference type="Gene3D" id="3.40.50.620">
    <property type="entry name" value="HUPs"/>
    <property type="match status" value="1"/>
</dbReference>
<proteinExistence type="inferred from homology"/>
<keyword evidence="6" id="KW-0999">Mitochondrion inner membrane</keyword>
<keyword evidence="3 11" id="KW-0813">Transport</keyword>
<dbReference type="InterPro" id="IPR018108">
    <property type="entry name" value="MCP_transmembrane"/>
</dbReference>
<accession>A0A8S9J5N7</accession>